<dbReference type="EMBL" id="CCYD01000442">
    <property type="protein sequence ID" value="CEG39829.1"/>
    <property type="molecule type" value="Genomic_DNA"/>
</dbReference>
<dbReference type="PANTHER" id="PTHR42648">
    <property type="entry name" value="TRANSPOSASE, PUTATIVE-RELATED"/>
    <property type="match status" value="1"/>
</dbReference>
<dbReference type="GO" id="GO:0015074">
    <property type="term" value="P:DNA integration"/>
    <property type="evidence" value="ECO:0007669"/>
    <property type="project" value="InterPro"/>
</dbReference>
<evidence type="ECO:0000259" key="1">
    <source>
        <dbReference type="PROSITE" id="PS50994"/>
    </source>
</evidence>
<accession>A0A0P1AFN2</accession>
<dbReference type="PANTHER" id="PTHR42648:SF28">
    <property type="entry name" value="TRANSPOSON-ENCODED PROTEIN WITH RIBONUCLEASE H-LIKE AND RETROVIRUS ZINC FINGER-LIKE DOMAINS"/>
    <property type="match status" value="1"/>
</dbReference>
<name>A0A0P1AFN2_PLAHL</name>
<dbReference type="OMA" id="VINRTPC"/>
<dbReference type="GeneID" id="36405118"/>
<dbReference type="InterPro" id="IPR001584">
    <property type="entry name" value="Integrase_cat-core"/>
</dbReference>
<dbReference type="InterPro" id="IPR012337">
    <property type="entry name" value="RNaseH-like_sf"/>
</dbReference>
<dbReference type="InterPro" id="IPR039537">
    <property type="entry name" value="Retrotran_Ty1/copia-like"/>
</dbReference>
<dbReference type="RefSeq" id="XP_024576198.1">
    <property type="nucleotide sequence ID" value="XM_024725419.1"/>
</dbReference>
<dbReference type="GO" id="GO:0003676">
    <property type="term" value="F:nucleic acid binding"/>
    <property type="evidence" value="ECO:0007669"/>
    <property type="project" value="InterPro"/>
</dbReference>
<evidence type="ECO:0000313" key="3">
    <source>
        <dbReference type="Proteomes" id="UP000054928"/>
    </source>
</evidence>
<keyword evidence="3" id="KW-1185">Reference proteome</keyword>
<feature type="domain" description="Integrase catalytic" evidence="1">
    <location>
        <begin position="29"/>
        <end position="200"/>
    </location>
</feature>
<sequence>MGHALIASISTLPRVRRECQEGKMVKKTFPSNPDKRQYAVFELLHNFDICGPMEQERLGGSSYLLLIADEASACMKGECLHAKSGSDDAIKTFILKAQTQFGNKVKFVRHNGAREFATNTLKMFFEDEGIEQQVTFPYAHQTNGTAERSIRTVVTIGRSMLNHAKLDKFFWAGPAMTAVYIKNRLPSPKMKTKTFFEIVH</sequence>
<dbReference type="SUPFAM" id="SSF53098">
    <property type="entry name" value="Ribonuclease H-like"/>
    <property type="match status" value="1"/>
</dbReference>
<dbReference type="OrthoDB" id="104418at2759"/>
<evidence type="ECO:0000313" key="2">
    <source>
        <dbReference type="EMBL" id="CEG39829.1"/>
    </source>
</evidence>
<dbReference type="Proteomes" id="UP000054928">
    <property type="component" value="Unassembled WGS sequence"/>
</dbReference>
<dbReference type="InterPro" id="IPR036397">
    <property type="entry name" value="RNaseH_sf"/>
</dbReference>
<proteinExistence type="predicted"/>
<reference evidence="3" key="1">
    <citation type="submission" date="2014-09" db="EMBL/GenBank/DDBJ databases">
        <authorList>
            <person name="Sharma Rahul"/>
            <person name="Thines Marco"/>
        </authorList>
    </citation>
    <scope>NUCLEOTIDE SEQUENCE [LARGE SCALE GENOMIC DNA]</scope>
</reference>
<dbReference type="PROSITE" id="PS50994">
    <property type="entry name" value="INTEGRASE"/>
    <property type="match status" value="1"/>
</dbReference>
<dbReference type="Gene3D" id="3.30.420.10">
    <property type="entry name" value="Ribonuclease H-like superfamily/Ribonuclease H"/>
    <property type="match status" value="1"/>
</dbReference>
<dbReference type="STRING" id="4781.A0A0P1AFN2"/>
<organism evidence="2 3">
    <name type="scientific">Plasmopara halstedii</name>
    <name type="common">Downy mildew of sunflower</name>
    <dbReference type="NCBI Taxonomy" id="4781"/>
    <lineage>
        <taxon>Eukaryota</taxon>
        <taxon>Sar</taxon>
        <taxon>Stramenopiles</taxon>
        <taxon>Oomycota</taxon>
        <taxon>Peronosporomycetes</taxon>
        <taxon>Peronosporales</taxon>
        <taxon>Peronosporaceae</taxon>
        <taxon>Plasmopara</taxon>
    </lineage>
</organism>
<dbReference type="AlphaFoldDB" id="A0A0P1AFN2"/>
<protein>
    <submittedName>
        <fullName evidence="2">Integrase</fullName>
    </submittedName>
</protein>